<name>A0AAE1CT96_9GAST</name>
<feature type="region of interest" description="Disordered" evidence="1">
    <location>
        <begin position="1"/>
        <end position="52"/>
    </location>
</feature>
<comment type="caution">
    <text evidence="2">The sequence shown here is derived from an EMBL/GenBank/DDBJ whole genome shotgun (WGS) entry which is preliminary data.</text>
</comment>
<evidence type="ECO:0000313" key="3">
    <source>
        <dbReference type="Proteomes" id="UP001283361"/>
    </source>
</evidence>
<gene>
    <name evidence="2" type="ORF">RRG08_046093</name>
</gene>
<evidence type="ECO:0000313" key="2">
    <source>
        <dbReference type="EMBL" id="KAK3733172.1"/>
    </source>
</evidence>
<dbReference type="EMBL" id="JAWDGP010006910">
    <property type="protein sequence ID" value="KAK3733172.1"/>
    <property type="molecule type" value="Genomic_DNA"/>
</dbReference>
<proteinExistence type="predicted"/>
<reference evidence="2" key="1">
    <citation type="journal article" date="2023" name="G3 (Bethesda)">
        <title>A reference genome for the long-term kleptoplast-retaining sea slug Elysia crispata morphotype clarki.</title>
        <authorList>
            <person name="Eastman K.E."/>
            <person name="Pendleton A.L."/>
            <person name="Shaikh M.A."/>
            <person name="Suttiyut T."/>
            <person name="Ogas R."/>
            <person name="Tomko P."/>
            <person name="Gavelis G."/>
            <person name="Widhalm J.R."/>
            <person name="Wisecaver J.H."/>
        </authorList>
    </citation>
    <scope>NUCLEOTIDE SEQUENCE</scope>
    <source>
        <strain evidence="2">ECLA1</strain>
    </source>
</reference>
<dbReference type="AlphaFoldDB" id="A0AAE1CT96"/>
<protein>
    <submittedName>
        <fullName evidence="2">Uncharacterized protein</fullName>
    </submittedName>
</protein>
<feature type="compositionally biased region" description="Basic and acidic residues" evidence="1">
    <location>
        <begin position="1"/>
        <end position="17"/>
    </location>
</feature>
<evidence type="ECO:0000256" key="1">
    <source>
        <dbReference type="SAM" id="MobiDB-lite"/>
    </source>
</evidence>
<accession>A0AAE1CT96</accession>
<sequence length="109" mass="12188">MCRVREKETSRNYERGRSVGARNNDAAGEQRLEGREAVTSVDGSVNPATRSRDGLCQQDCRQRKQVAGSAACGRGCDLIEISFGRQQRSTLMVRWEIKLCSVCSLLFLF</sequence>
<keyword evidence="3" id="KW-1185">Reference proteome</keyword>
<organism evidence="2 3">
    <name type="scientific">Elysia crispata</name>
    <name type="common">lettuce slug</name>
    <dbReference type="NCBI Taxonomy" id="231223"/>
    <lineage>
        <taxon>Eukaryota</taxon>
        <taxon>Metazoa</taxon>
        <taxon>Spiralia</taxon>
        <taxon>Lophotrochozoa</taxon>
        <taxon>Mollusca</taxon>
        <taxon>Gastropoda</taxon>
        <taxon>Heterobranchia</taxon>
        <taxon>Euthyneura</taxon>
        <taxon>Panpulmonata</taxon>
        <taxon>Sacoglossa</taxon>
        <taxon>Placobranchoidea</taxon>
        <taxon>Plakobranchidae</taxon>
        <taxon>Elysia</taxon>
    </lineage>
</organism>
<dbReference type="Proteomes" id="UP001283361">
    <property type="component" value="Unassembled WGS sequence"/>
</dbReference>